<accession>A0A7R9R0D6</accession>
<name>A0A7R9R0D6_9ACAR</name>
<gene>
    <name evidence="2" type="ORF">ONB1V03_LOCUS20536</name>
</gene>
<dbReference type="AlphaFoldDB" id="A0A7R9R0D6"/>
<evidence type="ECO:0000313" key="2">
    <source>
        <dbReference type="EMBL" id="CAD7663978.1"/>
    </source>
</evidence>
<protein>
    <submittedName>
        <fullName evidence="2">Uncharacterized protein</fullName>
    </submittedName>
</protein>
<dbReference type="OrthoDB" id="10069833at2759"/>
<dbReference type="Proteomes" id="UP000728032">
    <property type="component" value="Unassembled WGS sequence"/>
</dbReference>
<sequence>MPAPPPPLHSNSSTGSATGAVTANDLDIFSSFEPTDNVFVSDYGISKARLEKMPGTSESIGGIDGDPFAQSFGSMSLSSNEWANFDDSPTSATGSPLQQKSHQHHSS</sequence>
<evidence type="ECO:0000256" key="1">
    <source>
        <dbReference type="SAM" id="MobiDB-lite"/>
    </source>
</evidence>
<keyword evidence="3" id="KW-1185">Reference proteome</keyword>
<feature type="non-terminal residue" evidence="2">
    <location>
        <position position="1"/>
    </location>
</feature>
<evidence type="ECO:0000313" key="3">
    <source>
        <dbReference type="Proteomes" id="UP000728032"/>
    </source>
</evidence>
<dbReference type="EMBL" id="OC950364">
    <property type="protein sequence ID" value="CAD7663978.1"/>
    <property type="molecule type" value="Genomic_DNA"/>
</dbReference>
<reference evidence="2" key="1">
    <citation type="submission" date="2020-11" db="EMBL/GenBank/DDBJ databases">
        <authorList>
            <person name="Tran Van P."/>
        </authorList>
    </citation>
    <scope>NUCLEOTIDE SEQUENCE</scope>
</reference>
<feature type="compositionally biased region" description="Polar residues" evidence="1">
    <location>
        <begin position="71"/>
        <end position="100"/>
    </location>
</feature>
<feature type="region of interest" description="Disordered" evidence="1">
    <location>
        <begin position="54"/>
        <end position="107"/>
    </location>
</feature>
<dbReference type="EMBL" id="CAJPVJ010035539">
    <property type="protein sequence ID" value="CAG2181115.1"/>
    <property type="molecule type" value="Genomic_DNA"/>
</dbReference>
<proteinExistence type="predicted"/>
<organism evidence="2">
    <name type="scientific">Oppiella nova</name>
    <dbReference type="NCBI Taxonomy" id="334625"/>
    <lineage>
        <taxon>Eukaryota</taxon>
        <taxon>Metazoa</taxon>
        <taxon>Ecdysozoa</taxon>
        <taxon>Arthropoda</taxon>
        <taxon>Chelicerata</taxon>
        <taxon>Arachnida</taxon>
        <taxon>Acari</taxon>
        <taxon>Acariformes</taxon>
        <taxon>Sarcoptiformes</taxon>
        <taxon>Oribatida</taxon>
        <taxon>Brachypylina</taxon>
        <taxon>Oppioidea</taxon>
        <taxon>Oppiidae</taxon>
        <taxon>Oppiella</taxon>
    </lineage>
</organism>